<feature type="compositionally biased region" description="Low complexity" evidence="1">
    <location>
        <begin position="132"/>
        <end position="142"/>
    </location>
</feature>
<sequence length="158" mass="17131">VIITEATIRDALRLDDAEGIECLPNEDIFIELARMGNVDSPTKFYMYPRFLQLMIRGQVGKRCSRVETPLFEGMTVAQQVDEGVAEVNVEDVSTVGVAAEGAASVNDDEVHAAVDEPYIPSPTPFTQPPPTTQDIPSTSQVQPTPPPSLIAQPQTPPQ</sequence>
<feature type="non-terminal residue" evidence="2">
    <location>
        <position position="1"/>
    </location>
</feature>
<proteinExistence type="predicted"/>
<feature type="region of interest" description="Disordered" evidence="1">
    <location>
        <begin position="106"/>
        <end position="158"/>
    </location>
</feature>
<feature type="compositionally biased region" description="Pro residues" evidence="1">
    <location>
        <begin position="119"/>
        <end position="131"/>
    </location>
</feature>
<evidence type="ECO:0000313" key="2">
    <source>
        <dbReference type="EMBL" id="GFC62526.1"/>
    </source>
</evidence>
<evidence type="ECO:0000256" key="1">
    <source>
        <dbReference type="SAM" id="MobiDB-lite"/>
    </source>
</evidence>
<feature type="compositionally biased region" description="Pro residues" evidence="1">
    <location>
        <begin position="143"/>
        <end position="158"/>
    </location>
</feature>
<organism evidence="2">
    <name type="scientific">Tanacetum cinerariifolium</name>
    <name type="common">Dalmatian daisy</name>
    <name type="synonym">Chrysanthemum cinerariifolium</name>
    <dbReference type="NCBI Taxonomy" id="118510"/>
    <lineage>
        <taxon>Eukaryota</taxon>
        <taxon>Viridiplantae</taxon>
        <taxon>Streptophyta</taxon>
        <taxon>Embryophyta</taxon>
        <taxon>Tracheophyta</taxon>
        <taxon>Spermatophyta</taxon>
        <taxon>Magnoliopsida</taxon>
        <taxon>eudicotyledons</taxon>
        <taxon>Gunneridae</taxon>
        <taxon>Pentapetalae</taxon>
        <taxon>asterids</taxon>
        <taxon>campanulids</taxon>
        <taxon>Asterales</taxon>
        <taxon>Asteraceae</taxon>
        <taxon>Asteroideae</taxon>
        <taxon>Anthemideae</taxon>
        <taxon>Anthemidinae</taxon>
        <taxon>Tanacetum</taxon>
    </lineage>
</organism>
<reference evidence="2" key="1">
    <citation type="journal article" date="2019" name="Sci. Rep.">
        <title>Draft genome of Tanacetum cinerariifolium, the natural source of mosquito coil.</title>
        <authorList>
            <person name="Yamashiro T."/>
            <person name="Shiraishi A."/>
            <person name="Satake H."/>
            <person name="Nakayama K."/>
        </authorList>
    </citation>
    <scope>NUCLEOTIDE SEQUENCE</scope>
</reference>
<dbReference type="AlphaFoldDB" id="A0A699Q7T8"/>
<accession>A0A699Q7T8</accession>
<protein>
    <submittedName>
        <fullName evidence="2">Uncharacterized protein</fullName>
    </submittedName>
</protein>
<gene>
    <name evidence="2" type="ORF">Tci_834496</name>
</gene>
<name>A0A699Q7T8_TANCI</name>
<dbReference type="EMBL" id="BKCJ010994268">
    <property type="protein sequence ID" value="GFC62526.1"/>
    <property type="molecule type" value="Genomic_DNA"/>
</dbReference>
<comment type="caution">
    <text evidence="2">The sequence shown here is derived from an EMBL/GenBank/DDBJ whole genome shotgun (WGS) entry which is preliminary data.</text>
</comment>